<dbReference type="InterPro" id="IPR000581">
    <property type="entry name" value="ILV_EDD_N"/>
</dbReference>
<dbReference type="InterPro" id="IPR037237">
    <property type="entry name" value="IlvD/EDD_N"/>
</dbReference>
<comment type="caution">
    <text evidence="5">The sequence shown here is derived from an EMBL/GenBank/DDBJ whole genome shotgun (WGS) entry which is preliminary data.</text>
</comment>
<dbReference type="Gene3D" id="3.50.30.80">
    <property type="entry name" value="IlvD/EDD C-terminal domain-like"/>
    <property type="match status" value="1"/>
</dbReference>
<dbReference type="EMBL" id="JACHIG010000008">
    <property type="protein sequence ID" value="MBB5034041.1"/>
    <property type="molecule type" value="Genomic_DNA"/>
</dbReference>
<feature type="domain" description="Dihydroxy-acid/6-phosphogluconate dehydratase C-terminal" evidence="4">
    <location>
        <begin position="367"/>
        <end position="549"/>
    </location>
</feature>
<comment type="similarity">
    <text evidence="1">Belongs to the IlvD/Edd family.</text>
</comment>
<name>A0A7W8DLP1_9BACT</name>
<evidence type="ECO:0000313" key="5">
    <source>
        <dbReference type="EMBL" id="MBB5034041.1"/>
    </source>
</evidence>
<gene>
    <name evidence="5" type="ORF">HNQ65_003632</name>
</gene>
<dbReference type="InterPro" id="IPR050165">
    <property type="entry name" value="DHAD_IlvD/Edd"/>
</dbReference>
<evidence type="ECO:0000256" key="1">
    <source>
        <dbReference type="ARBA" id="ARBA00006486"/>
    </source>
</evidence>
<reference evidence="5 6" key="1">
    <citation type="submission" date="2020-08" db="EMBL/GenBank/DDBJ databases">
        <title>Genomic Encyclopedia of Type Strains, Phase IV (KMG-IV): sequencing the most valuable type-strain genomes for metagenomic binning, comparative biology and taxonomic classification.</title>
        <authorList>
            <person name="Goeker M."/>
        </authorList>
    </citation>
    <scope>NUCLEOTIDE SEQUENCE [LARGE SCALE GENOMIC DNA]</scope>
    <source>
        <strain evidence="5 6">DSM 12252</strain>
    </source>
</reference>
<dbReference type="GO" id="GO:0004160">
    <property type="term" value="F:dihydroxy-acid dehydratase activity"/>
    <property type="evidence" value="ECO:0007669"/>
    <property type="project" value="UniProtKB-EC"/>
</dbReference>
<organism evidence="5 6">
    <name type="scientific">Prosthecobacter vanneervenii</name>
    <dbReference type="NCBI Taxonomy" id="48466"/>
    <lineage>
        <taxon>Bacteria</taxon>
        <taxon>Pseudomonadati</taxon>
        <taxon>Verrucomicrobiota</taxon>
        <taxon>Verrucomicrobiia</taxon>
        <taxon>Verrucomicrobiales</taxon>
        <taxon>Verrucomicrobiaceae</taxon>
        <taxon>Prosthecobacter</taxon>
    </lineage>
</organism>
<dbReference type="Proteomes" id="UP000590740">
    <property type="component" value="Unassembled WGS sequence"/>
</dbReference>
<dbReference type="EC" id="4.2.1.9" evidence="5"/>
<dbReference type="GO" id="GO:0009082">
    <property type="term" value="P:branched-chain amino acid biosynthetic process"/>
    <property type="evidence" value="ECO:0007669"/>
    <property type="project" value="TreeGrafter"/>
</dbReference>
<evidence type="ECO:0000256" key="2">
    <source>
        <dbReference type="ARBA" id="ARBA00023239"/>
    </source>
</evidence>
<dbReference type="InterPro" id="IPR042096">
    <property type="entry name" value="Dihydro-acid_dehy_C"/>
</dbReference>
<dbReference type="PANTHER" id="PTHR21000">
    <property type="entry name" value="DIHYDROXY-ACID DEHYDRATASE DAD"/>
    <property type="match status" value="1"/>
</dbReference>
<dbReference type="PANTHER" id="PTHR21000:SF5">
    <property type="entry name" value="DIHYDROXY-ACID DEHYDRATASE, MITOCHONDRIAL"/>
    <property type="match status" value="1"/>
</dbReference>
<dbReference type="InterPro" id="IPR056740">
    <property type="entry name" value="ILV_EDD_C"/>
</dbReference>
<dbReference type="RefSeq" id="WP_184341453.1">
    <property type="nucleotide sequence ID" value="NZ_JACHIG010000008.1"/>
</dbReference>
<evidence type="ECO:0000259" key="3">
    <source>
        <dbReference type="Pfam" id="PF00920"/>
    </source>
</evidence>
<evidence type="ECO:0000259" key="4">
    <source>
        <dbReference type="Pfam" id="PF24877"/>
    </source>
</evidence>
<dbReference type="InterPro" id="IPR020558">
    <property type="entry name" value="DiOHA_6PGluconate_deHydtase_CS"/>
</dbReference>
<feature type="domain" description="Dihydroxy-acid/6-phosphogluconate dehydratase N-terminal" evidence="3">
    <location>
        <begin position="37"/>
        <end position="354"/>
    </location>
</feature>
<accession>A0A7W8DLP1</accession>
<keyword evidence="6" id="KW-1185">Reference proteome</keyword>
<evidence type="ECO:0000313" key="6">
    <source>
        <dbReference type="Proteomes" id="UP000590740"/>
    </source>
</evidence>
<dbReference type="AlphaFoldDB" id="A0A7W8DLP1"/>
<proteinExistence type="inferred from homology"/>
<sequence length="558" mass="58708">MTEQPLNWNSNNLTHGWQRGVTAFFWGLGFKPEDFDKPQIGIGTPLLDGNICNVHAHELAQLIAQGCKDAGLIGFPFGVSPVSDNITQGNIGGAASLCSRNIMANGAEMICTSHCYDALIGLHHCDKNGPAFAMALARTNYPGLIVNGGSIMPGCHKGHSTSILDVYDAAAKEKQGTMSYEESEQIIRTACPGAGGCGIAASFNTWGIALEAMGLSLPDTSSMPAIETGKREECLRVGKAVRRLLEMNLRPRDIITKASLTNAMTAICAIGGSTNGVLHILAVAREAGVDFTLRDVQAIGRRTPVLCNFAPRGRGTMVDLHRLGGTTMLLRHIMKTGLLDGSCITVTGKTLAENLADAPEVPFPNELIAPIAAPFKEFADIQVCFGNIAPDGVVFKVSSLDEPKFRGKAICFHDSKGVSDAAAEGRIRPGHIVVIRGCGPVALGMPEMHVASAALAVPELYGKVALLSDTRVSGVSGGAVGVHCSPEAAVGGPIAAVQDGDDIEFDLLAGTIHVHADLDSRPRTIPAVSHPFGYLADFAATVTQAHQGCVPRWVADRK</sequence>
<dbReference type="SUPFAM" id="SSF52016">
    <property type="entry name" value="LeuD/IlvD-like"/>
    <property type="match status" value="1"/>
</dbReference>
<keyword evidence="2 5" id="KW-0456">Lyase</keyword>
<dbReference type="SUPFAM" id="SSF143975">
    <property type="entry name" value="IlvD/EDD N-terminal domain-like"/>
    <property type="match status" value="1"/>
</dbReference>
<dbReference type="Pfam" id="PF24877">
    <property type="entry name" value="ILV_EDD_C"/>
    <property type="match status" value="1"/>
</dbReference>
<protein>
    <submittedName>
        <fullName evidence="5">Dihydroxy-acid dehydratase</fullName>
        <ecNumber evidence="5">4.2.1.9</ecNumber>
    </submittedName>
</protein>
<dbReference type="Pfam" id="PF00920">
    <property type="entry name" value="ILVD_EDD_N"/>
    <property type="match status" value="1"/>
</dbReference>
<dbReference type="PROSITE" id="PS00886">
    <property type="entry name" value="ILVD_EDD_1"/>
    <property type="match status" value="1"/>
</dbReference>